<name>A0ABQ0DZE5_9EUKA</name>
<sequence length="193" mass="22118">MNTLDSFNLFINHFVSSFHSLLTPLSPQLMLLNNIILSSKLPPLITSLRITSVDLTLFHPSITSVLPFFPSHSDNYSTILSSQLLVSLNSSSPITIYLDGSITFPSPFLSHSFRIKYIFTFSCVFLLKLYQYPCHSVYFSFYNNPLILGDFSLISQTQWVKKYAFTYIMNIVQMVKNHILSEFTYPKMTCIPV</sequence>
<gene>
    <name evidence="1" type="ORF">ENUP19_0381G0002</name>
</gene>
<reference evidence="1 2" key="1">
    <citation type="journal article" date="2019" name="PLoS Negl. Trop. Dis.">
        <title>Whole genome sequencing of Entamoeba nuttalli reveals mammalian host-related molecular signatures and a novel octapeptide-repeat surface protein.</title>
        <authorList>
            <person name="Tanaka M."/>
            <person name="Makiuchi T."/>
            <person name="Komiyama T."/>
            <person name="Shiina T."/>
            <person name="Osaki K."/>
            <person name="Tachibana H."/>
        </authorList>
    </citation>
    <scope>NUCLEOTIDE SEQUENCE [LARGE SCALE GENOMIC DNA]</scope>
    <source>
        <strain evidence="1 2">P19-061405</strain>
    </source>
</reference>
<proteinExistence type="predicted"/>
<dbReference type="EMBL" id="BAAFRS010000381">
    <property type="protein sequence ID" value="GAB1228235.1"/>
    <property type="molecule type" value="Genomic_DNA"/>
</dbReference>
<keyword evidence="2" id="KW-1185">Reference proteome</keyword>
<evidence type="ECO:0000313" key="2">
    <source>
        <dbReference type="Proteomes" id="UP001628156"/>
    </source>
</evidence>
<accession>A0ABQ0DZE5</accession>
<organism evidence="1 2">
    <name type="scientific">Entamoeba nuttalli</name>
    <dbReference type="NCBI Taxonomy" id="412467"/>
    <lineage>
        <taxon>Eukaryota</taxon>
        <taxon>Amoebozoa</taxon>
        <taxon>Evosea</taxon>
        <taxon>Archamoebae</taxon>
        <taxon>Mastigamoebida</taxon>
        <taxon>Entamoebidae</taxon>
        <taxon>Entamoeba</taxon>
    </lineage>
</organism>
<protein>
    <submittedName>
        <fullName evidence="1">Uncharacterized protein</fullName>
    </submittedName>
</protein>
<comment type="caution">
    <text evidence="1">The sequence shown here is derived from an EMBL/GenBank/DDBJ whole genome shotgun (WGS) entry which is preliminary data.</text>
</comment>
<dbReference type="Proteomes" id="UP001628156">
    <property type="component" value="Unassembled WGS sequence"/>
</dbReference>
<evidence type="ECO:0000313" key="1">
    <source>
        <dbReference type="EMBL" id="GAB1228235.1"/>
    </source>
</evidence>